<evidence type="ECO:0000256" key="1">
    <source>
        <dbReference type="ARBA" id="ARBA00004141"/>
    </source>
</evidence>
<feature type="transmembrane region" description="Helical" evidence="5">
    <location>
        <begin position="96"/>
        <end position="112"/>
    </location>
</feature>
<keyword evidence="7" id="KW-1185">Reference proteome</keyword>
<keyword evidence="4 5" id="KW-0472">Membrane</keyword>
<evidence type="ECO:0000256" key="2">
    <source>
        <dbReference type="ARBA" id="ARBA00022692"/>
    </source>
</evidence>
<dbReference type="InterPro" id="IPR032808">
    <property type="entry name" value="DoxX"/>
</dbReference>
<organism evidence="6 7">
    <name type="scientific">Cellulophaga tyrosinoxydans</name>
    <dbReference type="NCBI Taxonomy" id="504486"/>
    <lineage>
        <taxon>Bacteria</taxon>
        <taxon>Pseudomonadati</taxon>
        <taxon>Bacteroidota</taxon>
        <taxon>Flavobacteriia</taxon>
        <taxon>Flavobacteriales</taxon>
        <taxon>Flavobacteriaceae</taxon>
        <taxon>Cellulophaga</taxon>
    </lineage>
</organism>
<dbReference type="GO" id="GO:0016020">
    <property type="term" value="C:membrane"/>
    <property type="evidence" value="ECO:0007669"/>
    <property type="project" value="UniProtKB-SubCell"/>
</dbReference>
<evidence type="ECO:0000313" key="7">
    <source>
        <dbReference type="Proteomes" id="UP000192360"/>
    </source>
</evidence>
<dbReference type="Proteomes" id="UP000192360">
    <property type="component" value="Unassembled WGS sequence"/>
</dbReference>
<evidence type="ECO:0000256" key="5">
    <source>
        <dbReference type="SAM" id="Phobius"/>
    </source>
</evidence>
<sequence length="133" mass="15013">MKTNKTYYFIALTLFAIAIIGAVVNSIINYDLVALKLKSLGYPVYLISVIGTAQVLGLILMITKPNKWLVEWAYAGFFINFTFGIIAHLLAKDGNGATAVFVFIILLVTYFFEKKVRHDKKFQKKEVKLTLSK</sequence>
<feature type="transmembrane region" description="Helical" evidence="5">
    <location>
        <begin position="40"/>
        <end position="60"/>
    </location>
</feature>
<dbReference type="OrthoDB" id="7960583at2"/>
<dbReference type="STRING" id="504486.SAMN05660703_1533"/>
<reference evidence="7" key="1">
    <citation type="submission" date="2017-04" db="EMBL/GenBank/DDBJ databases">
        <authorList>
            <person name="Varghese N."/>
            <person name="Submissions S."/>
        </authorList>
    </citation>
    <scope>NUCLEOTIDE SEQUENCE [LARGE SCALE GENOMIC DNA]</scope>
    <source>
        <strain evidence="7">DSM 21164</strain>
    </source>
</reference>
<keyword evidence="3 5" id="KW-1133">Transmembrane helix</keyword>
<name>A0A1W1ZTM8_9FLAO</name>
<dbReference type="AlphaFoldDB" id="A0A1W1ZTM8"/>
<proteinExistence type="predicted"/>
<protein>
    <submittedName>
        <fullName evidence="6">DoxX-like family protein</fullName>
    </submittedName>
</protein>
<accession>A0A1W1ZTM8</accession>
<dbReference type="RefSeq" id="WP_084060871.1">
    <property type="nucleotide sequence ID" value="NZ_FWXO01000002.1"/>
</dbReference>
<evidence type="ECO:0000313" key="6">
    <source>
        <dbReference type="EMBL" id="SMC51819.1"/>
    </source>
</evidence>
<dbReference type="EMBL" id="FWXO01000002">
    <property type="protein sequence ID" value="SMC51819.1"/>
    <property type="molecule type" value="Genomic_DNA"/>
</dbReference>
<comment type="subcellular location">
    <subcellularLocation>
        <location evidence="1">Membrane</location>
        <topology evidence="1">Multi-pass membrane protein</topology>
    </subcellularLocation>
</comment>
<feature type="transmembrane region" description="Helical" evidence="5">
    <location>
        <begin position="72"/>
        <end position="90"/>
    </location>
</feature>
<keyword evidence="2 5" id="KW-0812">Transmembrane</keyword>
<feature type="transmembrane region" description="Helical" evidence="5">
    <location>
        <begin position="7"/>
        <end position="28"/>
    </location>
</feature>
<dbReference type="Pfam" id="PF13564">
    <property type="entry name" value="DoxX_2"/>
    <property type="match status" value="1"/>
</dbReference>
<evidence type="ECO:0000256" key="4">
    <source>
        <dbReference type="ARBA" id="ARBA00023136"/>
    </source>
</evidence>
<evidence type="ECO:0000256" key="3">
    <source>
        <dbReference type="ARBA" id="ARBA00022989"/>
    </source>
</evidence>
<gene>
    <name evidence="6" type="ORF">SAMN05660703_1533</name>
</gene>